<reference evidence="2" key="1">
    <citation type="journal article" date="2022" name="bioRxiv">
        <title>Genomics of Preaxostyla Flagellates Illuminates Evolutionary Transitions and the Path Towards Mitochondrial Loss.</title>
        <authorList>
            <person name="Novak L.V.F."/>
            <person name="Treitli S.C."/>
            <person name="Pyrih J."/>
            <person name="Halakuc P."/>
            <person name="Pipaliya S.V."/>
            <person name="Vacek V."/>
            <person name="Brzon O."/>
            <person name="Soukal P."/>
            <person name="Eme L."/>
            <person name="Dacks J.B."/>
            <person name="Karnkowska A."/>
            <person name="Elias M."/>
            <person name="Hampl V."/>
        </authorList>
    </citation>
    <scope>NUCLEOTIDE SEQUENCE</scope>
    <source>
        <strain evidence="2">RCP-MX</strain>
    </source>
</reference>
<name>A0ABQ8UVK4_9EUKA</name>
<evidence type="ECO:0000313" key="3">
    <source>
        <dbReference type="Proteomes" id="UP001141327"/>
    </source>
</evidence>
<gene>
    <name evidence="2" type="ORF">PAPYR_3033</name>
</gene>
<dbReference type="Proteomes" id="UP001141327">
    <property type="component" value="Unassembled WGS sequence"/>
</dbReference>
<proteinExistence type="predicted"/>
<sequence>MGGRTGPGLPGGAQGRMVGDTERAILLASAGQGGAASWSGSSSSAAAGALAAAQPPKTDATRAPQQPATPTPSSAPTAAGPALEAPGAAGGEGAGGLGEAKPALPSEEKLQALDQARDQAWLRSLPPPERGSRAATGLDESEMSLFQRGLAVASALATEVLQRLSGYLTRLWRHSGQCEDEWVVTLQQTGTGERPGAGPCWGWEPTYRVLITRSTLTHDRRSRQHLELALRYRIDRPAPPQGPAAPGAGPPEAGIHVWLGPATT</sequence>
<organism evidence="2 3">
    <name type="scientific">Paratrimastix pyriformis</name>
    <dbReference type="NCBI Taxonomy" id="342808"/>
    <lineage>
        <taxon>Eukaryota</taxon>
        <taxon>Metamonada</taxon>
        <taxon>Preaxostyla</taxon>
        <taxon>Paratrimastigidae</taxon>
        <taxon>Paratrimastix</taxon>
    </lineage>
</organism>
<feature type="compositionally biased region" description="Low complexity" evidence="1">
    <location>
        <begin position="30"/>
        <end position="53"/>
    </location>
</feature>
<keyword evidence="3" id="KW-1185">Reference proteome</keyword>
<dbReference type="EMBL" id="JAPMOS010000011">
    <property type="protein sequence ID" value="KAJ4460785.1"/>
    <property type="molecule type" value="Genomic_DNA"/>
</dbReference>
<accession>A0ABQ8UVK4</accession>
<evidence type="ECO:0000313" key="2">
    <source>
        <dbReference type="EMBL" id="KAJ4460785.1"/>
    </source>
</evidence>
<feature type="compositionally biased region" description="Low complexity" evidence="1">
    <location>
        <begin position="61"/>
        <end position="87"/>
    </location>
</feature>
<feature type="region of interest" description="Disordered" evidence="1">
    <location>
        <begin position="235"/>
        <end position="254"/>
    </location>
</feature>
<evidence type="ECO:0000256" key="1">
    <source>
        <dbReference type="SAM" id="MobiDB-lite"/>
    </source>
</evidence>
<protein>
    <submittedName>
        <fullName evidence="2">Uncharacterized protein</fullName>
    </submittedName>
</protein>
<feature type="compositionally biased region" description="Gly residues" evidence="1">
    <location>
        <begin position="88"/>
        <end position="98"/>
    </location>
</feature>
<feature type="region of interest" description="Disordered" evidence="1">
    <location>
        <begin position="30"/>
        <end position="102"/>
    </location>
</feature>
<comment type="caution">
    <text evidence="2">The sequence shown here is derived from an EMBL/GenBank/DDBJ whole genome shotgun (WGS) entry which is preliminary data.</text>
</comment>
<feature type="compositionally biased region" description="Low complexity" evidence="1">
    <location>
        <begin position="244"/>
        <end position="254"/>
    </location>
</feature>